<keyword evidence="1" id="KW-1133">Transmembrane helix</keyword>
<evidence type="ECO:0000256" key="1">
    <source>
        <dbReference type="SAM" id="Phobius"/>
    </source>
</evidence>
<dbReference type="EMBL" id="JADBGQ010000006">
    <property type="protein sequence ID" value="KAG5392774.1"/>
    <property type="molecule type" value="Genomic_DNA"/>
</dbReference>
<keyword evidence="1" id="KW-0812">Transmembrane</keyword>
<evidence type="ECO:0000313" key="3">
    <source>
        <dbReference type="Proteomes" id="UP000823674"/>
    </source>
</evidence>
<proteinExistence type="predicted"/>
<sequence>METIVPIPTLLSLVVHVWLVPISLTLVALLKLVAGLVVMMMHGTVVGLVVMMHVWNCPSVGCDADA</sequence>
<gene>
    <name evidence="2" type="primary">A06p018390.1_BraROA</name>
    <name evidence="2" type="ORF">IGI04_022737</name>
</gene>
<dbReference type="Proteomes" id="UP000823674">
    <property type="component" value="Chromosome A06"/>
</dbReference>
<name>A0ABQ7M595_BRACM</name>
<accession>A0ABQ7M595</accession>
<comment type="caution">
    <text evidence="2">The sequence shown here is derived from an EMBL/GenBank/DDBJ whole genome shotgun (WGS) entry which is preliminary data.</text>
</comment>
<keyword evidence="1" id="KW-0472">Membrane</keyword>
<feature type="transmembrane region" description="Helical" evidence="1">
    <location>
        <begin position="6"/>
        <end position="29"/>
    </location>
</feature>
<protein>
    <submittedName>
        <fullName evidence="2">Uncharacterized protein</fullName>
    </submittedName>
</protein>
<organism evidence="2 3">
    <name type="scientific">Brassica rapa subsp. trilocularis</name>
    <dbReference type="NCBI Taxonomy" id="1813537"/>
    <lineage>
        <taxon>Eukaryota</taxon>
        <taxon>Viridiplantae</taxon>
        <taxon>Streptophyta</taxon>
        <taxon>Embryophyta</taxon>
        <taxon>Tracheophyta</taxon>
        <taxon>Spermatophyta</taxon>
        <taxon>Magnoliopsida</taxon>
        <taxon>eudicotyledons</taxon>
        <taxon>Gunneridae</taxon>
        <taxon>Pentapetalae</taxon>
        <taxon>rosids</taxon>
        <taxon>malvids</taxon>
        <taxon>Brassicales</taxon>
        <taxon>Brassicaceae</taxon>
        <taxon>Brassiceae</taxon>
        <taxon>Brassica</taxon>
    </lineage>
</organism>
<reference evidence="2 3" key="1">
    <citation type="submission" date="2021-03" db="EMBL/GenBank/DDBJ databases">
        <authorList>
            <person name="King G.J."/>
            <person name="Bancroft I."/>
            <person name="Baten A."/>
            <person name="Bloomfield J."/>
            <person name="Borpatragohain P."/>
            <person name="He Z."/>
            <person name="Irish N."/>
            <person name="Irwin J."/>
            <person name="Liu K."/>
            <person name="Mauleon R.P."/>
            <person name="Moore J."/>
            <person name="Morris R."/>
            <person name="Ostergaard L."/>
            <person name="Wang B."/>
            <person name="Wells R."/>
        </authorList>
    </citation>
    <scope>NUCLEOTIDE SEQUENCE [LARGE SCALE GENOMIC DNA]</scope>
    <source>
        <strain evidence="2">R-o-18</strain>
        <tissue evidence="2">Leaf</tissue>
    </source>
</reference>
<keyword evidence="3" id="KW-1185">Reference proteome</keyword>
<evidence type="ECO:0000313" key="2">
    <source>
        <dbReference type="EMBL" id="KAG5392774.1"/>
    </source>
</evidence>
<feature type="transmembrane region" description="Helical" evidence="1">
    <location>
        <begin position="36"/>
        <end position="55"/>
    </location>
</feature>